<keyword evidence="2" id="KW-1185">Reference proteome</keyword>
<dbReference type="Proteomes" id="UP000766336">
    <property type="component" value="Unassembled WGS sequence"/>
</dbReference>
<name>A0ABS5QG90_9PROT</name>
<gene>
    <name evidence="1" type="ORF">KHU32_15690</name>
</gene>
<protein>
    <submittedName>
        <fullName evidence="1">Uncharacterized protein</fullName>
    </submittedName>
</protein>
<dbReference type="RefSeq" id="WP_213671101.1">
    <property type="nucleotide sequence ID" value="NZ_JAHCDA010000003.1"/>
</dbReference>
<accession>A0ABS5QG90</accession>
<reference evidence="1 2" key="1">
    <citation type="submission" date="2021-05" db="EMBL/GenBank/DDBJ databases">
        <title>Roseococcus sp. XZZS9, whole genome shotgun sequencing project.</title>
        <authorList>
            <person name="Zhao G."/>
            <person name="Shen L."/>
        </authorList>
    </citation>
    <scope>NUCLEOTIDE SEQUENCE [LARGE SCALE GENOMIC DNA]</scope>
    <source>
        <strain evidence="1 2">XZZS9</strain>
    </source>
</reference>
<proteinExistence type="predicted"/>
<dbReference type="EMBL" id="JAHCDA010000003">
    <property type="protein sequence ID" value="MBS7812393.1"/>
    <property type="molecule type" value="Genomic_DNA"/>
</dbReference>
<evidence type="ECO:0000313" key="1">
    <source>
        <dbReference type="EMBL" id="MBS7812393.1"/>
    </source>
</evidence>
<organism evidence="1 2">
    <name type="scientific">Roseococcus pinisoli</name>
    <dbReference type="NCBI Taxonomy" id="2835040"/>
    <lineage>
        <taxon>Bacteria</taxon>
        <taxon>Pseudomonadati</taxon>
        <taxon>Pseudomonadota</taxon>
        <taxon>Alphaproteobacteria</taxon>
        <taxon>Acetobacterales</taxon>
        <taxon>Roseomonadaceae</taxon>
        <taxon>Roseococcus</taxon>
    </lineage>
</organism>
<evidence type="ECO:0000313" key="2">
    <source>
        <dbReference type="Proteomes" id="UP000766336"/>
    </source>
</evidence>
<sequence>MRTIRQGGVAIGYDVQFDDLPEAIRTALLARKPTDLVRGTDPRDFPRDEEHARQCSYWIALDLERTHVFSIIENGASYLKLVAGRRSVAA</sequence>
<comment type="caution">
    <text evidence="1">The sequence shown here is derived from an EMBL/GenBank/DDBJ whole genome shotgun (WGS) entry which is preliminary data.</text>
</comment>